<dbReference type="STRING" id="1027249.SAMN05216179_3317"/>
<name>A0A1M7QKR5_9BACI</name>
<evidence type="ECO:0008006" key="3">
    <source>
        <dbReference type="Google" id="ProtNLM"/>
    </source>
</evidence>
<sequence length="69" mass="7943">MSDEKRFKTGEKAPHAGIYKVEELTDGYQSEDFYNDTIIKLAEGETFPSSPAENKSAWWIEVNQELENE</sequence>
<dbReference type="InterPro" id="IPR025549">
    <property type="entry name" value="YjzC"/>
</dbReference>
<dbReference type="AlphaFoldDB" id="A0A1M7QKR5"/>
<dbReference type="RefSeq" id="WP_073202946.1">
    <property type="nucleotide sequence ID" value="NZ_FRCZ01000007.1"/>
</dbReference>
<evidence type="ECO:0000313" key="2">
    <source>
        <dbReference type="Proteomes" id="UP000184184"/>
    </source>
</evidence>
<dbReference type="Pfam" id="PF14168">
    <property type="entry name" value="YjzC"/>
    <property type="match status" value="1"/>
</dbReference>
<gene>
    <name evidence="1" type="ORF">SAMN05216179_3317</name>
</gene>
<protein>
    <recommendedName>
        <fullName evidence="3">YjzC-like protein</fullName>
    </recommendedName>
</protein>
<organism evidence="1 2">
    <name type="scientific">Gracilibacillus kekensis</name>
    <dbReference type="NCBI Taxonomy" id="1027249"/>
    <lineage>
        <taxon>Bacteria</taxon>
        <taxon>Bacillati</taxon>
        <taxon>Bacillota</taxon>
        <taxon>Bacilli</taxon>
        <taxon>Bacillales</taxon>
        <taxon>Bacillaceae</taxon>
        <taxon>Gracilibacillus</taxon>
    </lineage>
</organism>
<keyword evidence="2" id="KW-1185">Reference proteome</keyword>
<dbReference type="Proteomes" id="UP000184184">
    <property type="component" value="Unassembled WGS sequence"/>
</dbReference>
<reference evidence="1 2" key="1">
    <citation type="submission" date="2016-11" db="EMBL/GenBank/DDBJ databases">
        <authorList>
            <person name="Jaros S."/>
            <person name="Januszkiewicz K."/>
            <person name="Wedrychowicz H."/>
        </authorList>
    </citation>
    <scope>NUCLEOTIDE SEQUENCE [LARGE SCALE GENOMIC DNA]</scope>
    <source>
        <strain evidence="1 2">CGMCC 1.10681</strain>
    </source>
</reference>
<accession>A0A1M7QKR5</accession>
<evidence type="ECO:0000313" key="1">
    <source>
        <dbReference type="EMBL" id="SHN31835.1"/>
    </source>
</evidence>
<dbReference type="EMBL" id="FRCZ01000007">
    <property type="protein sequence ID" value="SHN31835.1"/>
    <property type="molecule type" value="Genomic_DNA"/>
</dbReference>
<proteinExistence type="predicted"/>